<reference evidence="2" key="2">
    <citation type="submission" date="2023-07" db="EMBL/GenBank/DDBJ databases">
        <title>Duganella aceri sp. nov., isolated from tree sap.</title>
        <authorList>
            <person name="Kim I.S."/>
        </authorList>
    </citation>
    <scope>NUCLEOTIDE SEQUENCE [LARGE SCALE GENOMIC DNA]</scope>
    <source>
        <strain evidence="2">SAP-35</strain>
    </source>
</reference>
<dbReference type="EMBL" id="JAADJT010000002">
    <property type="protein sequence ID" value="NGZ84025.1"/>
    <property type="molecule type" value="Genomic_DNA"/>
</dbReference>
<dbReference type="RefSeq" id="WP_166100384.1">
    <property type="nucleotide sequence ID" value="NZ_JAADJT010000002.1"/>
</dbReference>
<gene>
    <name evidence="1" type="ORF">GW587_07115</name>
</gene>
<proteinExistence type="predicted"/>
<name>A0ABX0FHG5_9BURK</name>
<dbReference type="Proteomes" id="UP000666369">
    <property type="component" value="Unassembled WGS sequence"/>
</dbReference>
<accession>A0ABX0FHG5</accession>
<comment type="caution">
    <text evidence="1">The sequence shown here is derived from an EMBL/GenBank/DDBJ whole genome shotgun (WGS) entry which is preliminary data.</text>
</comment>
<evidence type="ECO:0008006" key="3">
    <source>
        <dbReference type="Google" id="ProtNLM"/>
    </source>
</evidence>
<sequence length="404" mass="43982">MGILDFFRAPPSPEKFAKLALQAFADGGHGAPLRYDAAEFRLEGVGGSPAIYNLHNVYREYNAAPRAARPALLANFVKAFVTSGLPPTFAEARGALLPVLRGRGTLEYLRLVPETLIAGKPYIDASAPFSSDSVIMLAYDSEFSIQTLTGATLSDWGVSFDEALAAAVDNLRDATVAKFEPVSAGLYVGAWGDSYDTSRILFADIFYRLEVGGEPVVMMPTRDRLLVASSNNHAGLTAMLALAHTLAEEDGRAVSALMYRFQNGGAVEYVPDDAELLGSLRNLQKIYLAEDYASQKKLLDIRHQQLGIDVFVANYTLVEKNDTGRYVSYGVWTDSVDTLLPEVELVALSTGVDGDEGQTKLVAWADLRAQVEELSQSQEGYPARYRLKTFPDKALIDALSDAKF</sequence>
<evidence type="ECO:0000313" key="2">
    <source>
        <dbReference type="Proteomes" id="UP000666369"/>
    </source>
</evidence>
<reference evidence="1 2" key="1">
    <citation type="submission" date="2020-01" db="EMBL/GenBank/DDBJ databases">
        <authorList>
            <person name="Lee S.D."/>
        </authorList>
    </citation>
    <scope>NUCLEOTIDE SEQUENCE [LARGE SCALE GENOMIC DNA]</scope>
    <source>
        <strain evidence="1 2">SAP-35</strain>
    </source>
</reference>
<organism evidence="1 2">
    <name type="scientific">Duganella aceris</name>
    <dbReference type="NCBI Taxonomy" id="2703883"/>
    <lineage>
        <taxon>Bacteria</taxon>
        <taxon>Pseudomonadati</taxon>
        <taxon>Pseudomonadota</taxon>
        <taxon>Betaproteobacteria</taxon>
        <taxon>Burkholderiales</taxon>
        <taxon>Oxalobacteraceae</taxon>
        <taxon>Telluria group</taxon>
        <taxon>Duganella</taxon>
    </lineage>
</organism>
<protein>
    <recommendedName>
        <fullName evidence="3">DUF1444 family protein</fullName>
    </recommendedName>
</protein>
<keyword evidence="2" id="KW-1185">Reference proteome</keyword>
<evidence type="ECO:0000313" key="1">
    <source>
        <dbReference type="EMBL" id="NGZ84025.1"/>
    </source>
</evidence>